<organism evidence="2 3">
    <name type="scientific">Phoenix dactylifera</name>
    <name type="common">Date palm</name>
    <dbReference type="NCBI Taxonomy" id="42345"/>
    <lineage>
        <taxon>Eukaryota</taxon>
        <taxon>Viridiplantae</taxon>
        <taxon>Streptophyta</taxon>
        <taxon>Embryophyta</taxon>
        <taxon>Tracheophyta</taxon>
        <taxon>Spermatophyta</taxon>
        <taxon>Magnoliopsida</taxon>
        <taxon>Liliopsida</taxon>
        <taxon>Arecaceae</taxon>
        <taxon>Coryphoideae</taxon>
        <taxon>Phoeniceae</taxon>
        <taxon>Phoenix</taxon>
    </lineage>
</organism>
<keyword evidence="2" id="KW-1185">Reference proteome</keyword>
<proteinExistence type="predicted"/>
<dbReference type="PANTHER" id="PTHR35712:SF1">
    <property type="entry name" value="MYOSIN HEAVY CHAIN-LIKE PROTEIN"/>
    <property type="match status" value="1"/>
</dbReference>
<feature type="coiled-coil region" evidence="1">
    <location>
        <begin position="358"/>
        <end position="414"/>
    </location>
</feature>
<name>A0A8B8ZNA1_PHODC</name>
<protein>
    <submittedName>
        <fullName evidence="3">Myosin-10-like isoform X3</fullName>
    </submittedName>
</protein>
<dbReference type="Proteomes" id="UP000228380">
    <property type="component" value="Unplaced"/>
</dbReference>
<dbReference type="RefSeq" id="XP_038973044.1">
    <property type="nucleotide sequence ID" value="XM_039117116.1"/>
</dbReference>
<dbReference type="GeneID" id="113461709"/>
<feature type="coiled-coil region" evidence="1">
    <location>
        <begin position="8"/>
        <end position="188"/>
    </location>
</feature>
<evidence type="ECO:0000256" key="1">
    <source>
        <dbReference type="SAM" id="Coils"/>
    </source>
</evidence>
<evidence type="ECO:0000313" key="2">
    <source>
        <dbReference type="Proteomes" id="UP000228380"/>
    </source>
</evidence>
<accession>A0A8B8ZNA1</accession>
<keyword evidence="1" id="KW-0175">Coiled coil</keyword>
<dbReference type="PANTHER" id="PTHR35712">
    <property type="entry name" value="MYOSIN HEAVY CHAIN-LIKE PROTEIN"/>
    <property type="match status" value="1"/>
</dbReference>
<reference evidence="3" key="1">
    <citation type="submission" date="2025-08" db="UniProtKB">
        <authorList>
            <consortium name="RefSeq"/>
        </authorList>
    </citation>
    <scope>IDENTIFICATION</scope>
    <source>
        <tissue evidence="3">Young leaves</tissue>
    </source>
</reference>
<sequence>MDERGNNEESLSYHIEQLERERDELRKDIEQLCIQQAGPSYLPVATRMHFQSPIRIAGLEQEIESLKKKLAGCIREKQNLQEELSEAYRIKSQLADLHGEEVSKNKEAEKQVKFFQSCVAAAFAERDQALMEFEKAKEQEEAVSQKLIDFQKRVEELELAYLDEKKLSASLELELSELQKKNESFEKVINKFYEVRERDTGSSTDGTLQDRCLCLLNDPSDNWIFSSDSKTSTSKYIIILDDFIRNGLSVLRNFLVQQRSEVMKLLEEEALKMNTMLVEVQKMTNQIHMNHQSNSAVSQRGQQCDDSECRNVHITSDVDPIIELESGHPTTSSVKNRMKDTSDVLAQALQEKIAALLLLSQQEERHLLERDVNKALQKKLEELQINLSQVTNEKVKALMELALVKREYQLLQENCSHSLKHDNYLADDSDKNIALHEREGRLKNILKKTYLKRWMGNDHSQHDTDIYGSSGKSNSTNKKDFKCMDFARLKIENAALQESMANMERVTFSVRRLHVLLLRAQDDAASAGPTESIIQALSNIISEANHMKTALGSSLPISWSGSEEDAITYENLYEPTNPSEVPKIEKVDPVSTAGLEMVDLLILAVELQKENLIGKCGGSQI</sequence>
<evidence type="ECO:0000313" key="3">
    <source>
        <dbReference type="RefSeq" id="XP_038973044.1"/>
    </source>
</evidence>
<dbReference type="AlphaFoldDB" id="A0A8B8ZNA1"/>
<gene>
    <name evidence="3" type="primary">LOC113461709</name>
</gene>